<evidence type="ECO:0000256" key="1">
    <source>
        <dbReference type="SAM" id="MobiDB-lite"/>
    </source>
</evidence>
<dbReference type="SUPFAM" id="SSF53850">
    <property type="entry name" value="Periplasmic binding protein-like II"/>
    <property type="match status" value="2"/>
</dbReference>
<dbReference type="GO" id="GO:0009190">
    <property type="term" value="P:cyclic nucleotide biosynthetic process"/>
    <property type="evidence" value="ECO:0007669"/>
    <property type="project" value="InterPro"/>
</dbReference>
<dbReference type="PANTHER" id="PTHR43081:SF1">
    <property type="entry name" value="ADENYLATE CYCLASE, TERMINAL-DIFFERENTIATION SPECIFIC"/>
    <property type="match status" value="1"/>
</dbReference>
<keyword evidence="4" id="KW-1185">Reference proteome</keyword>
<feature type="region of interest" description="Disordered" evidence="1">
    <location>
        <begin position="1135"/>
        <end position="1187"/>
    </location>
</feature>
<feature type="domain" description="Guanylate cyclase" evidence="2">
    <location>
        <begin position="1775"/>
        <end position="1833"/>
    </location>
</feature>
<accession>A0A836BNT2</accession>
<feature type="region of interest" description="Disordered" evidence="1">
    <location>
        <begin position="1023"/>
        <end position="1101"/>
    </location>
</feature>
<name>A0A836BNT2_9CHLO</name>
<organism evidence="3 4">
    <name type="scientific">Edaphochlamys debaryana</name>
    <dbReference type="NCBI Taxonomy" id="47281"/>
    <lineage>
        <taxon>Eukaryota</taxon>
        <taxon>Viridiplantae</taxon>
        <taxon>Chlorophyta</taxon>
        <taxon>core chlorophytes</taxon>
        <taxon>Chlorophyceae</taxon>
        <taxon>CS clade</taxon>
        <taxon>Chlamydomonadales</taxon>
        <taxon>Chlamydomonadales incertae sedis</taxon>
        <taxon>Edaphochlamys</taxon>
    </lineage>
</organism>
<evidence type="ECO:0000313" key="4">
    <source>
        <dbReference type="Proteomes" id="UP000612055"/>
    </source>
</evidence>
<sequence>MRHRTVGDYIQNWVEVWPTPDNPGPNDWWMLGSEVFGEDLDHGAFLDLTRLLTADPGFALSDIPVQFRDAGSSAYAGRYTAMPLFLTTFNLLYRRDIFEQYNLSVPATWDDALDIADKYGRGALGPGQPDMGFCFESNPACGYAQAMIVYILASMVQLKGASDGAYFDPVTMDPLYTSPAMREALRIYGALRSHSRASHNSSSMSGRQRVAGTPGSAVVMDRSTGRMGPCTREACPSAKEESDPRTGGSRLVNKVVPVDGLAFGINRFSPPHRQGAAYAMLSAFTAPAEHFRAALLPFTEVSPIRYRELDAREWIIAGYNPADLDDFLAQHRISFDSENVYYELRIPGTFQTYTLVERVLRRYNANNYTYEELMAWANEGTDLIFASLGGRDRLRPLYQGSIGYKPPPPPPAPSSGGSSSAPLLIAVLVPSLVSLVLLGGALWAYLRCARLRDERRARLSAAPGAGPGTTLIVTDIQDSTCLWESLPASVMDVALKTHHRVIRQLLIQHAGYESATEGDSFILAFAKPDRALAFALSAQDALLAAEWPGELLDSAHAPTLVVTHDTTACAAAQLSIAGPALWKEVFDCPVQHEALLASVTDSKTRLTRRASMDSADVAVASQARALEARQAADVGGPGPVWARPEASSPGAAGAVAAASGRQHGDGVETWGLRVRMGMHCGLGEAEVADNKASGRITYPGRALQMAKAVSDAGRGGHVTLSSAVLSALDPRPGHVHYSGPYLVLQGGKCVLKEGQAPVDVLCAFSSALLPRAGHMEGLRCFSTKVPGTLQAPLGLMAVALAQVEDPDESAGWGLEASLASHKALLSEAARLAVQHGGYLVHTSPGSFQAAFTSPAAALAWLMDLQEDLDPGGNRASMLSCSALASREATSGNMSVDTDSTTREAAVLTRAVAMARLSILVVRGGLDVGVLPATMGPTGEVAYAGTALKRATCLAANAAWHKILVSLEAVRGVLGEAHPLSTAIALHATQQKRRPVSGKFRSSVTGRDARQGYMDLLKAFAVAERSTSQTSQGGPGTAPSGQSPGVGASQYRGQSQSQGGQQGAPERPPLPPSKEGAAPLDLLAQPVPGTLPSASKNESSKAQDVVFGPGLRLVKHKGAVLEACAVRRQGAAAVATPNATGTPLARDASSGSSPMCQQQSPALPSPLPEPSCAPASGPEPAAAPTPAEAHVSMWLRPSMEDRLRCSASQQANGSLLPLWGALVNVTRDCGLDPTPGGNHSSYDSYGLGPWLAGVQSVFQQYVYEFNAQSGLTNWYRNRTIGDYISNWVQMWPTPDNPGPNDWWMLGSEVFGEDLDHGAFLDLTRLLTADPGFALSDIPVQFRDASSSAYAGRYTAMPLFLTAFNVLYRRDIFEQYNLSVPATWDDALDIADKYGRGALGPGQPDMGFCFESNPACGYAQAMIVYILASMVQLKGASDGAYFDPVTMDPLYTSPAMREALKIYGALRSHSVPDSTPCWAVYQMLASGRCLMLWTWSFNFKASRASHNSSSMSGRQGVAGTPGSAVVMDRSTGRMGPCTREACPSAKESPDPRTGGSRLVNQVVPVDGISFGINRHAPAHRQAAAYAMLSAFTGAKEHFRMALLPYTEIAPMRYSALDEKAWLNAGYNARDLKDFLAQFRTSFDADNVYYELRMPGTFQTYTLVQYLLYRYNANNYTHEELMSWANEGTERIFASLGGRDRLRPLYQGSIGYKPPTVTAQPKSGGSSSGTLLTAVLVPSLVSLVLLGAGLWAYLRCARLRDERRARLSAAPGAGPGTTLLVTDIQDSTCLWESLPASVMDVALKTHHRVIRQLLIQHAGYESATEGDSFILAFAKPDRALAFALSAQDALLAAEWPGELLDSAHATTLVVTHDTTACAAAQLSIAGPALLKEVFGTAPAVDAVPVHATDSKVRITGRSSAESTDIALVSQLKALDCSAEHRPSTAEPAAPADIEADAGRRTPQSARLLRSTAPGEANSMGAVGLNDALDVGGVPWAMSSRPGTSPAAGRTTNSDTHAFQVAATASVEAEAGSAGALLKVPLSGTAVRHMPLSESAPQPHQSTGSRKAALEPARSSRLLRGPRNEACIPAAHVSSRGSQLARVLGIPSKRGALAGVPLSEPRPRSVEGSLHEEAVAACGSIANTEGPHSGMPLSPFITGGQAAPGSPVVMAPAPATLGGFESEFSGAAAAGARSMRAGSASTTFVDEGLYCSGGTGGTMAAGRGLPCMVATTLKGVIHQAFPEVHPSQAAGLAHSTVLFRGLRVRMGMHCGLGEGEVSDNKASGRITYPGRALQMAKAVSDAGRGGHVTLSSAVLGALDPRPGHVHYSGPYLVLQGGKCVLKEGQAPVDVLCAFSSALLPRAGHMEGLRCFATKVPGTLQAPLGLMAVALAQVEDPDEFAGWGLEASLASHKALLGEAARLAVHHGGYLVHTPPGSFQAAFTSPAAALAWLLDLQEDLDPGTTEEVVAVPTLEVSRVATQAALSSDTDRDVAFLTRAAAMARLSILMVRGGLDVGVLPATMGPTGEVAYAGTALKRAACLAANAAWHEILVSLEAVRGVLGEGHPLSQAIALRTTQQRRRPASARFRTSVPSRDARQGYMDLLKAFAVAERSTSQTSQGGPGTAPFGQSPGVGASQYRGQSQSQYGASGNLPSRISAGGALPDELLAEGVAGTLLLRSLPGGVPGPVREAPQQSQDVVFGPGLRLVKHKGAVLEACAVRRQGAAAVATPNAMMTPELEGTPAGLTPHKEERTGSAATTSHTCGHHALACGAASFPGGTTAVQRRDAGSTYGFWWAQPLNRQGSRLNWRNG</sequence>
<dbReference type="SUPFAM" id="SSF55073">
    <property type="entry name" value="Nucleotide cyclase"/>
    <property type="match status" value="4"/>
</dbReference>
<comment type="caution">
    <text evidence="3">The sequence shown here is derived from an EMBL/GenBank/DDBJ whole genome shotgun (WGS) entry which is preliminary data.</text>
</comment>
<dbReference type="OrthoDB" id="2021138at2759"/>
<dbReference type="InterPro" id="IPR050697">
    <property type="entry name" value="Adenylyl/Guanylyl_Cyclase_3/4"/>
</dbReference>
<reference evidence="3" key="1">
    <citation type="journal article" date="2020" name="bioRxiv">
        <title>Comparative genomics of Chlamydomonas.</title>
        <authorList>
            <person name="Craig R.J."/>
            <person name="Hasan A.R."/>
            <person name="Ness R.W."/>
            <person name="Keightley P.D."/>
        </authorList>
    </citation>
    <scope>NUCLEOTIDE SEQUENCE</scope>
    <source>
        <strain evidence="3">CCAP 11/70</strain>
    </source>
</reference>
<feature type="region of interest" description="Disordered" evidence="1">
    <location>
        <begin position="1526"/>
        <end position="1556"/>
    </location>
</feature>
<feature type="compositionally biased region" description="Polar residues" evidence="1">
    <location>
        <begin position="1091"/>
        <end position="1101"/>
    </location>
</feature>
<dbReference type="GO" id="GO:0035556">
    <property type="term" value="P:intracellular signal transduction"/>
    <property type="evidence" value="ECO:0007669"/>
    <property type="project" value="InterPro"/>
</dbReference>
<dbReference type="PANTHER" id="PTHR43081">
    <property type="entry name" value="ADENYLATE CYCLASE, TERMINAL-DIFFERENTIATION SPECIFIC-RELATED"/>
    <property type="match status" value="1"/>
</dbReference>
<feature type="region of interest" description="Disordered" evidence="1">
    <location>
        <begin position="2607"/>
        <end position="2646"/>
    </location>
</feature>
<feature type="domain" description="Guanylate cyclase" evidence="2">
    <location>
        <begin position="470"/>
        <end position="528"/>
    </location>
</feature>
<feature type="region of interest" description="Disordered" evidence="1">
    <location>
        <begin position="196"/>
        <end position="215"/>
    </location>
</feature>
<dbReference type="Gene3D" id="3.40.190.10">
    <property type="entry name" value="Periplasmic binding protein-like II"/>
    <property type="match status" value="2"/>
</dbReference>
<feature type="region of interest" description="Disordered" evidence="1">
    <location>
        <begin position="2048"/>
        <end position="2079"/>
    </location>
</feature>
<evidence type="ECO:0000313" key="3">
    <source>
        <dbReference type="EMBL" id="KAG2481933.1"/>
    </source>
</evidence>
<dbReference type="PROSITE" id="PS50125">
    <property type="entry name" value="GUANYLATE_CYCLASE_2"/>
    <property type="match status" value="2"/>
</dbReference>
<feature type="compositionally biased region" description="Low complexity" evidence="1">
    <location>
        <begin position="1171"/>
        <end position="1187"/>
    </location>
</feature>
<dbReference type="Proteomes" id="UP000612055">
    <property type="component" value="Unassembled WGS sequence"/>
</dbReference>
<feature type="region of interest" description="Disordered" evidence="1">
    <location>
        <begin position="1935"/>
        <end position="1961"/>
    </location>
</feature>
<gene>
    <name evidence="3" type="ORF">HYH03_019110</name>
</gene>
<protein>
    <recommendedName>
        <fullName evidence="2">Guanylate cyclase domain-containing protein</fullName>
    </recommendedName>
</protein>
<feature type="compositionally biased region" description="Low complexity" evidence="1">
    <location>
        <begin position="2629"/>
        <end position="2645"/>
    </location>
</feature>
<dbReference type="InterPro" id="IPR001054">
    <property type="entry name" value="A/G_cyclase"/>
</dbReference>
<feature type="region of interest" description="Disordered" evidence="1">
    <location>
        <begin position="221"/>
        <end position="251"/>
    </location>
</feature>
<proteinExistence type="predicted"/>
<dbReference type="Gene3D" id="3.30.70.1230">
    <property type="entry name" value="Nucleotide cyclase"/>
    <property type="match status" value="5"/>
</dbReference>
<dbReference type="InterPro" id="IPR029787">
    <property type="entry name" value="Nucleotide_cyclase"/>
</dbReference>
<evidence type="ECO:0000259" key="2">
    <source>
        <dbReference type="PROSITE" id="PS50125"/>
    </source>
</evidence>
<feature type="compositionally biased region" description="Polar residues" evidence="1">
    <location>
        <begin position="2051"/>
        <end position="2061"/>
    </location>
</feature>
<dbReference type="EMBL" id="JAEHOE010000325">
    <property type="protein sequence ID" value="KAG2481933.1"/>
    <property type="molecule type" value="Genomic_DNA"/>
</dbReference>